<evidence type="ECO:0000313" key="1">
    <source>
        <dbReference type="EMBL" id="CEP09306.1"/>
    </source>
</evidence>
<dbReference type="EMBL" id="LN721335">
    <property type="protein sequence ID" value="CEP09306.1"/>
    <property type="molecule type" value="Genomic_DNA"/>
</dbReference>
<organism evidence="1 2">
    <name type="scientific">Parasitella parasitica</name>
    <dbReference type="NCBI Taxonomy" id="35722"/>
    <lineage>
        <taxon>Eukaryota</taxon>
        <taxon>Fungi</taxon>
        <taxon>Fungi incertae sedis</taxon>
        <taxon>Mucoromycota</taxon>
        <taxon>Mucoromycotina</taxon>
        <taxon>Mucoromycetes</taxon>
        <taxon>Mucorales</taxon>
        <taxon>Mucorineae</taxon>
        <taxon>Mucoraceae</taxon>
        <taxon>Parasitella</taxon>
    </lineage>
</organism>
<reference evidence="1 2" key="1">
    <citation type="submission" date="2014-09" db="EMBL/GenBank/DDBJ databases">
        <authorList>
            <person name="Ellenberger Sabrina"/>
        </authorList>
    </citation>
    <scope>NUCLEOTIDE SEQUENCE [LARGE SCALE GENOMIC DNA]</scope>
    <source>
        <strain evidence="1 2">CBS 412.66</strain>
    </source>
</reference>
<proteinExistence type="predicted"/>
<name>A0A0B7MTE7_9FUNG</name>
<dbReference type="STRING" id="35722.A0A0B7MTE7"/>
<gene>
    <name evidence="1" type="primary">PARPA_02785.1 scaffold 5272</name>
</gene>
<keyword evidence="2" id="KW-1185">Reference proteome</keyword>
<dbReference type="Proteomes" id="UP000054107">
    <property type="component" value="Unassembled WGS sequence"/>
</dbReference>
<evidence type="ECO:0000313" key="2">
    <source>
        <dbReference type="Proteomes" id="UP000054107"/>
    </source>
</evidence>
<accession>A0A0B7MTE7</accession>
<sequence length="117" mass="12883">MSLKIDFDEQVEVIHRFYSQLYAPSAPDPHATTILLSSDTARDVHRRLSPEQQNALMAPIEIEEIIQLSGRASRTSSPGVDGLPYGILRLFLKHPAVASLATTVYNAALKYACFPAT</sequence>
<dbReference type="OrthoDB" id="5598377at2759"/>
<protein>
    <submittedName>
        <fullName evidence="1">Uncharacterized protein</fullName>
    </submittedName>
</protein>
<dbReference type="AlphaFoldDB" id="A0A0B7MTE7"/>